<accession>A0A4D9EHF0</accession>
<proteinExistence type="predicted"/>
<name>A0A4D9EHF0_9SAUR</name>
<gene>
    <name evidence="1" type="ORF">DR999_PMT08875</name>
</gene>
<organism evidence="1 2">
    <name type="scientific">Platysternon megacephalum</name>
    <name type="common">big-headed turtle</name>
    <dbReference type="NCBI Taxonomy" id="55544"/>
    <lineage>
        <taxon>Eukaryota</taxon>
        <taxon>Metazoa</taxon>
        <taxon>Chordata</taxon>
        <taxon>Craniata</taxon>
        <taxon>Vertebrata</taxon>
        <taxon>Euteleostomi</taxon>
        <taxon>Archelosauria</taxon>
        <taxon>Testudinata</taxon>
        <taxon>Testudines</taxon>
        <taxon>Cryptodira</taxon>
        <taxon>Durocryptodira</taxon>
        <taxon>Testudinoidea</taxon>
        <taxon>Platysternidae</taxon>
        <taxon>Platysternon</taxon>
    </lineage>
</organism>
<reference evidence="1 2" key="2">
    <citation type="submission" date="2019-04" db="EMBL/GenBank/DDBJ databases">
        <title>The genome sequence of big-headed turtle.</title>
        <authorList>
            <person name="Gong S."/>
        </authorList>
    </citation>
    <scope>NUCLEOTIDE SEQUENCE [LARGE SCALE GENOMIC DNA]</scope>
    <source>
        <strain evidence="1">DO16091913</strain>
        <tissue evidence="1">Muscle</tissue>
    </source>
</reference>
<sequence length="73" mass="8468">MRYLLCGYTEDFRLHSSLADTFQQHFAHFKNNPNNWIMRELDLRGRGEIAKSGTCRVIGYLAANFAPFVTRVT</sequence>
<dbReference type="EMBL" id="QXTE01000071">
    <property type="protein sequence ID" value="TFK08205.1"/>
    <property type="molecule type" value="Genomic_DNA"/>
</dbReference>
<comment type="caution">
    <text evidence="1">The sequence shown here is derived from an EMBL/GenBank/DDBJ whole genome shotgun (WGS) entry which is preliminary data.</text>
</comment>
<dbReference type="AlphaFoldDB" id="A0A4D9EHF0"/>
<evidence type="ECO:0000313" key="2">
    <source>
        <dbReference type="Proteomes" id="UP000297703"/>
    </source>
</evidence>
<keyword evidence="2" id="KW-1185">Reference proteome</keyword>
<protein>
    <submittedName>
        <fullName evidence="1">Putative oxidoreductase GLYR1</fullName>
    </submittedName>
</protein>
<reference evidence="1 2" key="1">
    <citation type="submission" date="2019-04" db="EMBL/GenBank/DDBJ databases">
        <title>Draft genome of the big-headed turtle Platysternon megacephalum.</title>
        <authorList>
            <person name="Gong S."/>
        </authorList>
    </citation>
    <scope>NUCLEOTIDE SEQUENCE [LARGE SCALE GENOMIC DNA]</scope>
    <source>
        <strain evidence="1">DO16091913</strain>
        <tissue evidence="1">Muscle</tissue>
    </source>
</reference>
<evidence type="ECO:0000313" key="1">
    <source>
        <dbReference type="EMBL" id="TFK08205.1"/>
    </source>
</evidence>
<dbReference type="Proteomes" id="UP000297703">
    <property type="component" value="Unassembled WGS sequence"/>
</dbReference>